<organism evidence="3 4">
    <name type="scientific">Petrolisthes manimaculis</name>
    <dbReference type="NCBI Taxonomy" id="1843537"/>
    <lineage>
        <taxon>Eukaryota</taxon>
        <taxon>Metazoa</taxon>
        <taxon>Ecdysozoa</taxon>
        <taxon>Arthropoda</taxon>
        <taxon>Crustacea</taxon>
        <taxon>Multicrustacea</taxon>
        <taxon>Malacostraca</taxon>
        <taxon>Eumalacostraca</taxon>
        <taxon>Eucarida</taxon>
        <taxon>Decapoda</taxon>
        <taxon>Pleocyemata</taxon>
        <taxon>Anomura</taxon>
        <taxon>Galatheoidea</taxon>
        <taxon>Porcellanidae</taxon>
        <taxon>Petrolisthes</taxon>
    </lineage>
</organism>
<accession>A0AAE1PN93</accession>
<evidence type="ECO:0000259" key="2">
    <source>
        <dbReference type="PROSITE" id="PS50869"/>
    </source>
</evidence>
<feature type="domain" description="BRICHOS" evidence="2">
    <location>
        <begin position="85"/>
        <end position="172"/>
    </location>
</feature>
<dbReference type="AlphaFoldDB" id="A0AAE1PN93"/>
<dbReference type="InterPro" id="IPR051772">
    <property type="entry name" value="Gastrokine"/>
</dbReference>
<evidence type="ECO:0000256" key="1">
    <source>
        <dbReference type="ARBA" id="ARBA00023157"/>
    </source>
</evidence>
<dbReference type="SMART" id="SM01039">
    <property type="entry name" value="BRICHOS"/>
    <property type="match status" value="1"/>
</dbReference>
<keyword evidence="1" id="KW-1015">Disulfide bond</keyword>
<evidence type="ECO:0000313" key="4">
    <source>
        <dbReference type="Proteomes" id="UP001292094"/>
    </source>
</evidence>
<sequence length="224" mass="25507">MRGLVRTVYKRGGVLELSVHPALIPYITSSQTFKMLFYLTALLLVSLAHTREYDMCYHVPDTEPTCMKVQVDSVNQTIHYHMPSSDNFEEIDTLEDYDMGFAATRVEAQESCFLRALPMGFSQEVQYVEEHQNISSVVEGNQNVNAVPVDDPETEVGKRLADFCGELPVYKLVTSEDDDNSVESRQVSITFRKCILFFLFWSRCYSTTLTIPTGSSVTFVWFFG</sequence>
<gene>
    <name evidence="3" type="ORF">Pmani_016732</name>
</gene>
<evidence type="ECO:0000313" key="3">
    <source>
        <dbReference type="EMBL" id="KAK4311775.1"/>
    </source>
</evidence>
<dbReference type="Proteomes" id="UP001292094">
    <property type="component" value="Unassembled WGS sequence"/>
</dbReference>
<comment type="caution">
    <text evidence="3">The sequence shown here is derived from an EMBL/GenBank/DDBJ whole genome shotgun (WGS) entry which is preliminary data.</text>
</comment>
<proteinExistence type="predicted"/>
<name>A0AAE1PN93_9EUCA</name>
<dbReference type="Pfam" id="PF04089">
    <property type="entry name" value="BRICHOS"/>
    <property type="match status" value="1"/>
</dbReference>
<dbReference type="PANTHER" id="PTHR16483">
    <property type="entry name" value="GASTROKINE 1"/>
    <property type="match status" value="1"/>
</dbReference>
<dbReference type="EMBL" id="JAWZYT010001481">
    <property type="protein sequence ID" value="KAK4311775.1"/>
    <property type="molecule type" value="Genomic_DNA"/>
</dbReference>
<dbReference type="PROSITE" id="PS50869">
    <property type="entry name" value="BRICHOS"/>
    <property type="match status" value="1"/>
</dbReference>
<keyword evidence="4" id="KW-1185">Reference proteome</keyword>
<reference evidence="3" key="1">
    <citation type="submission" date="2023-11" db="EMBL/GenBank/DDBJ databases">
        <title>Genome assemblies of two species of porcelain crab, Petrolisthes cinctipes and Petrolisthes manimaculis (Anomura: Porcellanidae).</title>
        <authorList>
            <person name="Angst P."/>
        </authorList>
    </citation>
    <scope>NUCLEOTIDE SEQUENCE</scope>
    <source>
        <strain evidence="3">PB745_02</strain>
        <tissue evidence="3">Gill</tissue>
    </source>
</reference>
<dbReference type="InterPro" id="IPR007084">
    <property type="entry name" value="BRICHOS_dom"/>
</dbReference>
<protein>
    <recommendedName>
        <fullName evidence="2">BRICHOS domain-containing protein</fullName>
    </recommendedName>
</protein>